<dbReference type="InterPro" id="IPR051220">
    <property type="entry name" value="TFA_Chaperone"/>
</dbReference>
<gene>
    <name evidence="3" type="ORF">JI739_19760</name>
</gene>
<dbReference type="Pfam" id="PF05876">
    <property type="entry name" value="GpA_ATPase"/>
    <property type="match status" value="2"/>
</dbReference>
<dbReference type="PROSITE" id="PS50819">
    <property type="entry name" value="INTEIN_ENDONUCLEASE"/>
    <property type="match status" value="1"/>
</dbReference>
<evidence type="ECO:0000313" key="4">
    <source>
        <dbReference type="Proteomes" id="UP000613011"/>
    </source>
</evidence>
<dbReference type="Proteomes" id="UP000613011">
    <property type="component" value="Unassembled WGS sequence"/>
</dbReference>
<name>A0A936ZU45_9BURK</name>
<dbReference type="InterPro" id="IPR046453">
    <property type="entry name" value="GpA_ATPase"/>
</dbReference>
<dbReference type="PANTHER" id="PTHR34413:SF2">
    <property type="entry name" value="PROPHAGE TAIL FIBER ASSEMBLY PROTEIN HOMOLOG TFAE-RELATED"/>
    <property type="match status" value="1"/>
</dbReference>
<dbReference type="InterPro" id="IPR046454">
    <property type="entry name" value="GpA_endonuclease"/>
</dbReference>
<dbReference type="HAMAP" id="MF_04144">
    <property type="entry name" value="TERL_LAMBDA"/>
    <property type="match status" value="1"/>
</dbReference>
<dbReference type="Gene3D" id="3.10.28.10">
    <property type="entry name" value="Homing endonucleases"/>
    <property type="match status" value="1"/>
</dbReference>
<dbReference type="GO" id="GO:0005524">
    <property type="term" value="F:ATP binding"/>
    <property type="evidence" value="ECO:0007669"/>
    <property type="project" value="InterPro"/>
</dbReference>
<protein>
    <submittedName>
        <fullName evidence="3">Phage terminase large subunit family protein</fullName>
    </submittedName>
</protein>
<dbReference type="PANTHER" id="PTHR34413">
    <property type="entry name" value="PROPHAGE TAIL FIBER ASSEMBLY PROTEIN HOMOLOG TFAE-RELATED-RELATED"/>
    <property type="match status" value="1"/>
</dbReference>
<dbReference type="InterPro" id="IPR004860">
    <property type="entry name" value="LAGLIDADG_dom"/>
</dbReference>
<dbReference type="InterPro" id="IPR008866">
    <property type="entry name" value="Phage_lambda_GpA-like"/>
</dbReference>
<keyword evidence="4" id="KW-1185">Reference proteome</keyword>
<feature type="region of interest" description="Disordered" evidence="1">
    <location>
        <begin position="14"/>
        <end position="44"/>
    </location>
</feature>
<dbReference type="GO" id="GO:0004519">
    <property type="term" value="F:endonuclease activity"/>
    <property type="evidence" value="ECO:0007669"/>
    <property type="project" value="InterPro"/>
</dbReference>
<feature type="compositionally biased region" description="Basic residues" evidence="1">
    <location>
        <begin position="14"/>
        <end position="25"/>
    </location>
</feature>
<sequence>MVELAGADLRAAGRHARLRRARHARGPGGRSAGAPTGVGRAAPASGLMPEANIIEHYEGAAEIERAWREGLTPDPLLTVSEWSDRHRMLSSKASAEPGRWRTSRTPYLKAIMDCLSPTSPVERVVFMKAAQLGAPLALSTPIPTPQGWTTMGEVATGDYVFDPDGWPVQVLGMSEVLYDRACYELEFEDGERVVADAQHRWPVREFSHAGLKERVVTTAEMLGRERFDNGKRWRYSIDVTTPIELPDRHLPIHPYLLGLWLGDGSAWMNHVSVHEDDTEIVQHLADCGVQALFRLPTWRKGRCANVVIDPTFRVIDDDGVAAAGCGSSWFTTMLRKLDLLCNKHVPAAYMRAGRAQRLDLVRGLMDSDGSITPDGSRCEFGNSDKRLVDAMVELLRSLGYKPAVYQSPPKRTRINGRDSTSGEAWRVSWTAYREEPMFRLGRKVDRMTSIAHGRPWKSRRRAIVAIRPVDSVPVRCIAVDSPKHLFLCGKGWIPTHNTEMGSNWIGYVIHHAPGPMMAVWPTVDMAKRNSKQRIDPLIEESAALTELIAPARSRDSGNTILAKEFRGGVLVMTGANSAVGLRSMPVRYLFLDEVDGYPLDVEGEGDAISLAEARTRTFARRKIFIVSTPTISGASAIEREYESSDQRRYFVPCPHCDHRQWLRFEQLRWAKGAPDTAAYICESCEVPIAEHHKTWMLEQGEWRAMAPDTAGKGTTRTAGFHLSSLYSPVGWRSWRDTAAAWESAVNKESGSAAAIKTFKNTELGETWVEEGEAPDWQRLVERREDYRIGTVPSGGLLLVGGADVQKDRLEASVWAFGRGKESWLVEHRVLMGDTARDAVWKRLAEMLAETWTHECGAALPLARFALDTGFATQEAYSFVRACRDPRVMPVKGAARGAALIGTPTAVDVTQGGKKLRRGIKVFSVAVGIAKLEFYNNLRKAADVAEDGITTTYPAGFVHLPRIDAEYIQQLCAEQLITRRDRNGFAIREWQKMRERNEALDCYVYARAAASAAGLDRFEERHWRELERQLGLDRQPQPPPPIQALEPGKATDPGGLAASGTRTPGRRVIKSPWLTR</sequence>
<dbReference type="EMBL" id="JAEQNA010000008">
    <property type="protein sequence ID" value="MBL0422591.1"/>
    <property type="molecule type" value="Genomic_DNA"/>
</dbReference>
<dbReference type="SUPFAM" id="SSF51294">
    <property type="entry name" value="Hedgehog/intein (Hint) domain"/>
    <property type="match status" value="1"/>
</dbReference>
<comment type="caution">
    <text evidence="3">The sequence shown here is derived from an EMBL/GenBank/DDBJ whole genome shotgun (WGS) entry which is preliminary data.</text>
</comment>
<reference evidence="3" key="1">
    <citation type="submission" date="2021-01" db="EMBL/GenBank/DDBJ databases">
        <title>Ramlibacter sp. strain AW1 16S ribosomal RNA gene Genome sequencing and assembly.</title>
        <authorList>
            <person name="Kang M."/>
        </authorList>
    </citation>
    <scope>NUCLEOTIDE SEQUENCE</scope>
    <source>
        <strain evidence="3">AW1</strain>
    </source>
</reference>
<dbReference type="SUPFAM" id="SSF55608">
    <property type="entry name" value="Homing endonucleases"/>
    <property type="match status" value="1"/>
</dbReference>
<dbReference type="InterPro" id="IPR004042">
    <property type="entry name" value="Intein_endonuc_central"/>
</dbReference>
<accession>A0A936ZU45</accession>
<feature type="region of interest" description="Disordered" evidence="1">
    <location>
        <begin position="1028"/>
        <end position="1075"/>
    </location>
</feature>
<dbReference type="GO" id="GO:0016887">
    <property type="term" value="F:ATP hydrolysis activity"/>
    <property type="evidence" value="ECO:0007669"/>
    <property type="project" value="InterPro"/>
</dbReference>
<dbReference type="InterPro" id="IPR036844">
    <property type="entry name" value="Hint_dom_sf"/>
</dbReference>
<dbReference type="Pfam" id="PF20454">
    <property type="entry name" value="GpA_nuclease"/>
    <property type="match status" value="1"/>
</dbReference>
<organism evidence="3 4">
    <name type="scientific">Ramlibacter aurantiacus</name>
    <dbReference type="NCBI Taxonomy" id="2801330"/>
    <lineage>
        <taxon>Bacteria</taxon>
        <taxon>Pseudomonadati</taxon>
        <taxon>Pseudomonadota</taxon>
        <taxon>Betaproteobacteria</taxon>
        <taxon>Burkholderiales</taxon>
        <taxon>Comamonadaceae</taxon>
        <taxon>Ramlibacter</taxon>
    </lineage>
</organism>
<dbReference type="Pfam" id="PF14528">
    <property type="entry name" value="LAGLIDADG_3"/>
    <property type="match status" value="1"/>
</dbReference>
<proteinExistence type="inferred from homology"/>
<evidence type="ECO:0000313" key="3">
    <source>
        <dbReference type="EMBL" id="MBL0422591.1"/>
    </source>
</evidence>
<feature type="domain" description="DOD-type homing endonuclease" evidence="2">
    <location>
        <begin position="256"/>
        <end position="400"/>
    </location>
</feature>
<dbReference type="AlphaFoldDB" id="A0A936ZU45"/>
<evidence type="ECO:0000259" key="2">
    <source>
        <dbReference type="PROSITE" id="PS50819"/>
    </source>
</evidence>
<dbReference type="InterPro" id="IPR027434">
    <property type="entry name" value="Homing_endonucl"/>
</dbReference>
<evidence type="ECO:0000256" key="1">
    <source>
        <dbReference type="SAM" id="MobiDB-lite"/>
    </source>
</evidence>